<dbReference type="STRING" id="196164.gene:10742905"/>
<evidence type="ECO:0000313" key="10">
    <source>
        <dbReference type="Proteomes" id="UP000001409"/>
    </source>
</evidence>
<dbReference type="InterPro" id="IPR036396">
    <property type="entry name" value="Cyt_P450_sf"/>
</dbReference>
<dbReference type="PANTHER" id="PTHR24286">
    <property type="entry name" value="CYTOCHROME P450 26"/>
    <property type="match status" value="1"/>
</dbReference>
<evidence type="ECO:0000256" key="3">
    <source>
        <dbReference type="ARBA" id="ARBA00022617"/>
    </source>
</evidence>
<comment type="similarity">
    <text evidence="2">Belongs to the cytochrome P450 family.</text>
</comment>
<dbReference type="GO" id="GO:0016705">
    <property type="term" value="F:oxidoreductase activity, acting on paired donors, with incorporation or reduction of molecular oxygen"/>
    <property type="evidence" value="ECO:0007669"/>
    <property type="project" value="InterPro"/>
</dbReference>
<dbReference type="GO" id="GO:0004497">
    <property type="term" value="F:monooxygenase activity"/>
    <property type="evidence" value="ECO:0007669"/>
    <property type="project" value="UniProtKB-KW"/>
</dbReference>
<sequence>MEEVPPMTQTSSCPFAPGEQAPNLLRHGYLFLSRLRRKAGISPDANTPLRSRMLFKPVTIVRGSAGVELFYDNDRMKRDGAMPAVIRIPLFGEGAVHSLDGEEHRLRKRQLADVAYDDDKVAEFDALVRREVDRVVQDWAREPGTVYDGAALAFGRAAYRWAGIELSQKEASRRAHQMAELVYQFGHPLKGHALGWINRARLNRWALKLIRQARAGERHVAPGSALEAMSRLVGPDGELVDASIAGIELQNLTRPTVAVSLFASFAGSALVEHPEWVEKIREGGQPVAFAFAQEVRRVYPFVPMLPAIATTDTEIQGCPVHEGERVIIDIYGTNTDPNEWENPSAFQPERFLSREDLGTQEDYERLTSFVPQGGAGVYTGHRCPGEKIAMAALTAMVEALCRPGVVLSTDPADTRFPWTQMLTRSETGMRVRVER</sequence>
<comment type="cofactor">
    <cofactor evidence="1 8">
        <name>heme</name>
        <dbReference type="ChEBI" id="CHEBI:30413"/>
    </cofactor>
</comment>
<dbReference type="Proteomes" id="UP000001409">
    <property type="component" value="Chromosome"/>
</dbReference>
<keyword evidence="7" id="KW-0503">Monooxygenase</keyword>
<evidence type="ECO:0000256" key="2">
    <source>
        <dbReference type="ARBA" id="ARBA00010617"/>
    </source>
</evidence>
<evidence type="ECO:0000313" key="9">
    <source>
        <dbReference type="EMBL" id="BAC19269.1"/>
    </source>
</evidence>
<dbReference type="SUPFAM" id="SSF48264">
    <property type="entry name" value="Cytochrome P450"/>
    <property type="match status" value="1"/>
</dbReference>
<keyword evidence="10" id="KW-1185">Reference proteome</keyword>
<dbReference type="Gene3D" id="1.10.630.10">
    <property type="entry name" value="Cytochrome P450"/>
    <property type="match status" value="1"/>
</dbReference>
<evidence type="ECO:0000256" key="4">
    <source>
        <dbReference type="ARBA" id="ARBA00022723"/>
    </source>
</evidence>
<name>Q8FMP4_COREF</name>
<dbReference type="PRINTS" id="PR00463">
    <property type="entry name" value="EP450I"/>
</dbReference>
<dbReference type="InterPro" id="IPR001128">
    <property type="entry name" value="Cyt_P450"/>
</dbReference>
<feature type="binding site" description="axial binding residue" evidence="8">
    <location>
        <position position="383"/>
    </location>
    <ligand>
        <name>heme</name>
        <dbReference type="ChEBI" id="CHEBI:30413"/>
    </ligand>
    <ligandPart>
        <name>Fe</name>
        <dbReference type="ChEBI" id="CHEBI:18248"/>
    </ligandPart>
</feature>
<dbReference type="InterPro" id="IPR002401">
    <property type="entry name" value="Cyt_P450_E_grp-I"/>
</dbReference>
<dbReference type="PANTHER" id="PTHR24286:SF24">
    <property type="entry name" value="LANOSTEROL 14-ALPHA DEMETHYLASE"/>
    <property type="match status" value="1"/>
</dbReference>
<dbReference type="HOGENOM" id="CLU_037319_0_0_11"/>
<evidence type="ECO:0000256" key="8">
    <source>
        <dbReference type="PIRSR" id="PIRSR602401-1"/>
    </source>
</evidence>
<dbReference type="GO" id="GO:0020037">
    <property type="term" value="F:heme binding"/>
    <property type="evidence" value="ECO:0007669"/>
    <property type="project" value="InterPro"/>
</dbReference>
<organism evidence="9 10">
    <name type="scientific">Corynebacterium efficiens (strain DSM 44549 / YS-314 / AJ 12310 / JCM 11189 / NBRC 100395)</name>
    <dbReference type="NCBI Taxonomy" id="196164"/>
    <lineage>
        <taxon>Bacteria</taxon>
        <taxon>Bacillati</taxon>
        <taxon>Actinomycetota</taxon>
        <taxon>Actinomycetes</taxon>
        <taxon>Mycobacteriales</taxon>
        <taxon>Corynebacteriaceae</taxon>
        <taxon>Corynebacterium</taxon>
    </lineage>
</organism>
<evidence type="ECO:0000256" key="6">
    <source>
        <dbReference type="ARBA" id="ARBA00023004"/>
    </source>
</evidence>
<protein>
    <submittedName>
        <fullName evidence="9">Putative fatty acid alpha hydroxylase</fullName>
    </submittedName>
</protein>
<keyword evidence="6 8" id="KW-0408">Iron</keyword>
<keyword evidence="4 8" id="KW-0479">Metal-binding</keyword>
<evidence type="ECO:0000256" key="1">
    <source>
        <dbReference type="ARBA" id="ARBA00001971"/>
    </source>
</evidence>
<keyword evidence="3 8" id="KW-0349">Heme</keyword>
<evidence type="ECO:0000256" key="5">
    <source>
        <dbReference type="ARBA" id="ARBA00023002"/>
    </source>
</evidence>
<dbReference type="GO" id="GO:0016125">
    <property type="term" value="P:sterol metabolic process"/>
    <property type="evidence" value="ECO:0007669"/>
    <property type="project" value="TreeGrafter"/>
</dbReference>
<evidence type="ECO:0000256" key="7">
    <source>
        <dbReference type="ARBA" id="ARBA00023033"/>
    </source>
</evidence>
<proteinExistence type="inferred from homology"/>
<reference evidence="9 10" key="1">
    <citation type="journal article" date="2003" name="Genome Res.">
        <title>Comparative complete genome sequence analysis of the amino acid replacements responsible for the thermostability of Corynebacterium efficiens.</title>
        <authorList>
            <person name="Nishio Y."/>
            <person name="Nakamura Y."/>
            <person name="Kawarabayasi Y."/>
            <person name="Usuda Y."/>
            <person name="Kimura E."/>
            <person name="Sugimoto S."/>
            <person name="Matsui K."/>
            <person name="Yamagishi A."/>
            <person name="Kikuchi H."/>
            <person name="Ikeo K."/>
            <person name="Gojobori T."/>
        </authorList>
    </citation>
    <scope>NUCLEOTIDE SEQUENCE [LARGE SCALE GENOMIC DNA]</scope>
    <source>
        <strain evidence="10">DSM 44549 / YS-314 / AJ 12310 / JCM 11189 / NBRC 100395</strain>
    </source>
</reference>
<accession>Q8FMP4</accession>
<dbReference type="AlphaFoldDB" id="Q8FMP4"/>
<dbReference type="EMBL" id="BA000035">
    <property type="protein sequence ID" value="BAC19269.1"/>
    <property type="molecule type" value="Genomic_DNA"/>
</dbReference>
<dbReference type="GO" id="GO:0005506">
    <property type="term" value="F:iron ion binding"/>
    <property type="evidence" value="ECO:0007669"/>
    <property type="project" value="InterPro"/>
</dbReference>
<dbReference type="Pfam" id="PF00067">
    <property type="entry name" value="p450"/>
    <property type="match status" value="1"/>
</dbReference>
<dbReference type="CDD" id="cd11067">
    <property type="entry name" value="CYP152"/>
    <property type="match status" value="1"/>
</dbReference>
<keyword evidence="5" id="KW-0560">Oxidoreductase</keyword>
<dbReference type="KEGG" id="cef:CE2459"/>
<dbReference type="eggNOG" id="COG2124">
    <property type="taxonomic scope" value="Bacteria"/>
</dbReference>